<dbReference type="RefSeq" id="WP_085544578.1">
    <property type="nucleotide sequence ID" value="NZ_FXBB01000014.1"/>
</dbReference>
<keyword evidence="2" id="KW-1185">Reference proteome</keyword>
<sequence length="189" mass="21390">MDIRSVKEGLKRLFLGRVSVKALTLSMESKDNLEINSLRRSVDVHRLRSSVSVAKANFASWNQGVAKGHRLELFISPPKAKGRCLSLSCKVLGRKEPKRRVKVSRYIKRISSLPQMRQNLASYISDKEKKKGVLALFYPVIEECVVKSALEKESGSLYVWYNPSCNGPPKVLCLVPEPGKRPPLGWRWL</sequence>
<dbReference type="EMBL" id="FXBB01000014">
    <property type="protein sequence ID" value="SMG29716.1"/>
    <property type="molecule type" value="Genomic_DNA"/>
</dbReference>
<name>A0A1X7JNA4_9BACT</name>
<proteinExistence type="predicted"/>
<organism evidence="1 2">
    <name type="scientific">Dethiosulfovibrio salsuginis</name>
    <dbReference type="NCBI Taxonomy" id="561720"/>
    <lineage>
        <taxon>Bacteria</taxon>
        <taxon>Thermotogati</taxon>
        <taxon>Synergistota</taxon>
        <taxon>Synergistia</taxon>
        <taxon>Synergistales</taxon>
        <taxon>Dethiosulfovibrionaceae</taxon>
        <taxon>Dethiosulfovibrio</taxon>
    </lineage>
</organism>
<dbReference type="STRING" id="561720.SAMN06275492_11429"/>
<evidence type="ECO:0000313" key="1">
    <source>
        <dbReference type="EMBL" id="SMG29716.1"/>
    </source>
</evidence>
<accession>A0A1X7JNA4</accession>
<evidence type="ECO:0000313" key="2">
    <source>
        <dbReference type="Proteomes" id="UP000193355"/>
    </source>
</evidence>
<protein>
    <submittedName>
        <fullName evidence="1">Uncharacterized protein</fullName>
    </submittedName>
</protein>
<dbReference type="OrthoDB" id="5302at2"/>
<dbReference type="Proteomes" id="UP000193355">
    <property type="component" value="Unassembled WGS sequence"/>
</dbReference>
<reference evidence="2" key="1">
    <citation type="submission" date="2017-04" db="EMBL/GenBank/DDBJ databases">
        <authorList>
            <person name="Varghese N."/>
            <person name="Submissions S."/>
        </authorList>
    </citation>
    <scope>NUCLEOTIDE SEQUENCE [LARGE SCALE GENOMIC DNA]</scope>
    <source>
        <strain evidence="2">USBA 82</strain>
    </source>
</reference>
<gene>
    <name evidence="1" type="ORF">SAMN06275492_11429</name>
</gene>
<dbReference type="AlphaFoldDB" id="A0A1X7JNA4"/>